<keyword evidence="5" id="KW-0436">Ligase</keyword>
<accession>A0A1I5J3H7</accession>
<evidence type="ECO:0000256" key="1">
    <source>
        <dbReference type="SAM" id="MobiDB-lite"/>
    </source>
</evidence>
<dbReference type="InterPro" id="IPR050237">
    <property type="entry name" value="ATP-dep_AMP-bd_enzyme"/>
</dbReference>
<sequence>MGSNGFLPGTITRSTFFRVAYNIADLFEHAVDLTPDRAAVVCGEQRLTFGQLDRRVNQLAHHYTARGLGRGSHIGIYSRNGIEALEAMLAAYKIRAVPININFRYVPAELRYIFDNADLAALVHERRYSDNVAQIRPDFPGLREVLVIEDGTDLEHGGTEYESALSGHSGERDFPARSSDDPYLLYTGGTTGMPKGVMWRHEDVWRVLGGGIDFMTGEAMRDEWQQARAGAESGGLTRLPAAPFIHGAAQWASFGNLFACSSVVFVPQFDAHEVWRAIEREKVNVLAIVGDAMARPLIEAYRDGGYDASSLLAISSSAALFSPAVQRQYLDELPNVVITDSIGSSETGFSGIGVVTRDSGQSGGPRVNADASTTVIRDDNTFAEPGEVGWLARRGHVPLGYYKDEEKSRKVFVEIDGTRYVVPGDYARIEDDGTVTMLGRGSVSINTGGEKVFPEEVEAALKSHPDVFDVLVVGVPDERLGQRVAAVVQPRPGARPGLAGLDAHVRESIAGYKVPRSLWLVDEITRSPSGKPDYTWAKQHTEAHPPAEVREPKRAAQ</sequence>
<organism evidence="5 6">
    <name type="scientific">Saccharopolyspora antimicrobica</name>
    <dbReference type="NCBI Taxonomy" id="455193"/>
    <lineage>
        <taxon>Bacteria</taxon>
        <taxon>Bacillati</taxon>
        <taxon>Actinomycetota</taxon>
        <taxon>Actinomycetes</taxon>
        <taxon>Pseudonocardiales</taxon>
        <taxon>Pseudonocardiaceae</taxon>
        <taxon>Saccharopolyspora</taxon>
    </lineage>
</organism>
<dbReference type="Pfam" id="PF13193">
    <property type="entry name" value="AMP-binding_C"/>
    <property type="match status" value="1"/>
</dbReference>
<dbReference type="InterPro" id="IPR025110">
    <property type="entry name" value="AMP-bd_C"/>
</dbReference>
<feature type="compositionally biased region" description="Basic and acidic residues" evidence="1">
    <location>
        <begin position="539"/>
        <end position="557"/>
    </location>
</feature>
<evidence type="ECO:0000259" key="2">
    <source>
        <dbReference type="Pfam" id="PF00501"/>
    </source>
</evidence>
<feature type="domain" description="AMP-dependent synthetase/ligase" evidence="2">
    <location>
        <begin position="27"/>
        <end position="401"/>
    </location>
</feature>
<dbReference type="NCBIfam" id="NF005863">
    <property type="entry name" value="PRK07798.1"/>
    <property type="match status" value="1"/>
</dbReference>
<dbReference type="Proteomes" id="UP000199398">
    <property type="component" value="Unassembled WGS sequence"/>
</dbReference>
<dbReference type="InterPro" id="IPR020845">
    <property type="entry name" value="AMP-binding_CS"/>
</dbReference>
<evidence type="ECO:0000259" key="3">
    <source>
        <dbReference type="Pfam" id="PF13193"/>
    </source>
</evidence>
<proteinExistence type="predicted"/>
<dbReference type="Proteomes" id="UP000270697">
    <property type="component" value="Unassembled WGS sequence"/>
</dbReference>
<reference evidence="4 7" key="2">
    <citation type="submission" date="2018-10" db="EMBL/GenBank/DDBJ databases">
        <title>Sequencing the genomes of 1000 actinobacteria strains.</title>
        <authorList>
            <person name="Klenk H.-P."/>
        </authorList>
    </citation>
    <scope>NUCLEOTIDE SEQUENCE [LARGE SCALE GENOMIC DNA]</scope>
    <source>
        <strain evidence="4 7">DSM 45119</strain>
    </source>
</reference>
<dbReference type="InterPro" id="IPR045851">
    <property type="entry name" value="AMP-bd_C_sf"/>
</dbReference>
<reference evidence="5 6" key="1">
    <citation type="submission" date="2016-10" db="EMBL/GenBank/DDBJ databases">
        <authorList>
            <person name="de Groot N.N."/>
        </authorList>
    </citation>
    <scope>NUCLEOTIDE SEQUENCE [LARGE SCALE GENOMIC DNA]</scope>
    <source>
        <strain evidence="5 6">CPCC 201259</strain>
    </source>
</reference>
<protein>
    <submittedName>
        <fullName evidence="5">Acyl-CoA synthetase (AMP-forming)/AMP-acid ligase II</fullName>
    </submittedName>
</protein>
<dbReference type="EMBL" id="FOUP01000021">
    <property type="protein sequence ID" value="SFO67170.1"/>
    <property type="molecule type" value="Genomic_DNA"/>
</dbReference>
<dbReference type="SUPFAM" id="SSF56801">
    <property type="entry name" value="Acetyl-CoA synthetase-like"/>
    <property type="match status" value="1"/>
</dbReference>
<dbReference type="InterPro" id="IPR042099">
    <property type="entry name" value="ANL_N_sf"/>
</dbReference>
<name>A0A1I5J3H7_9PSEU</name>
<keyword evidence="7" id="KW-1185">Reference proteome</keyword>
<feature type="domain" description="AMP-binding enzyme C-terminal" evidence="3">
    <location>
        <begin position="456"/>
        <end position="531"/>
    </location>
</feature>
<dbReference type="Gene3D" id="3.40.50.12780">
    <property type="entry name" value="N-terminal domain of ligase-like"/>
    <property type="match status" value="1"/>
</dbReference>
<evidence type="ECO:0000313" key="5">
    <source>
        <dbReference type="EMBL" id="SFO67170.1"/>
    </source>
</evidence>
<evidence type="ECO:0000313" key="6">
    <source>
        <dbReference type="Proteomes" id="UP000199398"/>
    </source>
</evidence>
<dbReference type="AlphaFoldDB" id="A0A1I5J3H7"/>
<dbReference type="STRING" id="455193.SAMN05421805_12122"/>
<evidence type="ECO:0000313" key="7">
    <source>
        <dbReference type="Proteomes" id="UP000270697"/>
    </source>
</evidence>
<dbReference type="Pfam" id="PF00501">
    <property type="entry name" value="AMP-binding"/>
    <property type="match status" value="1"/>
</dbReference>
<feature type="region of interest" description="Disordered" evidence="1">
    <location>
        <begin position="527"/>
        <end position="557"/>
    </location>
</feature>
<gene>
    <name evidence="4" type="ORF">ATL45_0225</name>
    <name evidence="5" type="ORF">SAMN05421805_12122</name>
</gene>
<dbReference type="Gene3D" id="3.30.300.30">
    <property type="match status" value="1"/>
</dbReference>
<dbReference type="GO" id="GO:0016878">
    <property type="term" value="F:acid-thiol ligase activity"/>
    <property type="evidence" value="ECO:0007669"/>
    <property type="project" value="UniProtKB-ARBA"/>
</dbReference>
<dbReference type="InterPro" id="IPR000873">
    <property type="entry name" value="AMP-dep_synth/lig_dom"/>
</dbReference>
<dbReference type="PANTHER" id="PTHR43767:SF1">
    <property type="entry name" value="NONRIBOSOMAL PEPTIDE SYNTHASE PES1 (EUROFUNG)-RELATED"/>
    <property type="match status" value="1"/>
</dbReference>
<evidence type="ECO:0000313" key="4">
    <source>
        <dbReference type="EMBL" id="RKT81986.1"/>
    </source>
</evidence>
<dbReference type="PROSITE" id="PS00455">
    <property type="entry name" value="AMP_BINDING"/>
    <property type="match status" value="1"/>
</dbReference>
<dbReference type="PANTHER" id="PTHR43767">
    <property type="entry name" value="LONG-CHAIN-FATTY-ACID--COA LIGASE"/>
    <property type="match status" value="1"/>
</dbReference>
<dbReference type="EMBL" id="RBXX01000002">
    <property type="protein sequence ID" value="RKT81986.1"/>
    <property type="molecule type" value="Genomic_DNA"/>
</dbReference>